<reference evidence="2" key="1">
    <citation type="submission" date="2016-10" db="EMBL/GenBank/DDBJ databases">
        <title>Draft Genome Sequence of Nocardioides luteus Strain BAFB, an Alkane-Degrading Bacterium Isolated from JP-7 Polluted Soil.</title>
        <authorList>
            <person name="Brown L."/>
            <person name="Ruiz O.N."/>
            <person name="Gunasekera T."/>
        </authorList>
    </citation>
    <scope>NUCLEOTIDE SEQUENCE [LARGE SCALE GENOMIC DNA]</scope>
    <source>
        <strain evidence="2">BAFB</strain>
    </source>
</reference>
<dbReference type="RefSeq" id="WP_045547648.1">
    <property type="nucleotide sequence ID" value="NZ_JZDQ02000045.1"/>
</dbReference>
<dbReference type="EMBL" id="JZDQ02000045">
    <property type="protein sequence ID" value="OIJ24128.1"/>
    <property type="molecule type" value="Genomic_DNA"/>
</dbReference>
<proteinExistence type="predicted"/>
<gene>
    <name evidence="2" type="ORF">UG56_024210</name>
</gene>
<feature type="domain" description="AbiEi antitoxin N-terminal" evidence="1">
    <location>
        <begin position="11"/>
        <end position="49"/>
    </location>
</feature>
<dbReference type="STRING" id="1844.UG56_024210"/>
<dbReference type="AlphaFoldDB" id="A0A1J4N0S6"/>
<protein>
    <recommendedName>
        <fullName evidence="1">AbiEi antitoxin N-terminal domain-containing protein</fullName>
    </recommendedName>
</protein>
<name>A0A1J4N0S6_9ACTN</name>
<dbReference type="Proteomes" id="UP000033772">
    <property type="component" value="Unassembled WGS sequence"/>
</dbReference>
<dbReference type="InterPro" id="IPR025159">
    <property type="entry name" value="AbiEi_N"/>
</dbReference>
<organism evidence="2 3">
    <name type="scientific">Nocardioides luteus</name>
    <dbReference type="NCBI Taxonomy" id="1844"/>
    <lineage>
        <taxon>Bacteria</taxon>
        <taxon>Bacillati</taxon>
        <taxon>Actinomycetota</taxon>
        <taxon>Actinomycetes</taxon>
        <taxon>Propionibacteriales</taxon>
        <taxon>Nocardioidaceae</taxon>
        <taxon>Nocardioides</taxon>
    </lineage>
</organism>
<evidence type="ECO:0000313" key="3">
    <source>
        <dbReference type="Proteomes" id="UP000033772"/>
    </source>
</evidence>
<evidence type="ECO:0000259" key="1">
    <source>
        <dbReference type="Pfam" id="PF13338"/>
    </source>
</evidence>
<evidence type="ECO:0000313" key="2">
    <source>
        <dbReference type="EMBL" id="OIJ24128.1"/>
    </source>
</evidence>
<accession>A0A1J4N0S6</accession>
<dbReference type="OrthoDB" id="5517693at2"/>
<keyword evidence="3" id="KW-1185">Reference proteome</keyword>
<sequence>MNPHLQAIMAANHGLITRSQALAAGLDLDTLYRYVKSGSWTVVRRGVYAERTYVESITLPTDRRRLRDRAACAAITVPFVRSHETAALELEMGILLPPMPQTHVTRHPVVGTHNKWGVKHHLAPYSDDQVVQANGFDVLGLARTAVDIAREHGRPYGVVAVDSARRMGVSLDELWAVLDHMEHWPNRRLVREAIELSYAGAESVGESLTRDVLEELGMTGIETQFEITDGVRTARFDLRVGRHVFEFDGRSKYVPVADGGLALRSVDDILAEEKTRQDWAHGFHLGMSRIEWADLFGRNRNYLKDRLAREYLATCRAFGTDISDLERFRVRRPKAA</sequence>
<dbReference type="Pfam" id="PF13338">
    <property type="entry name" value="AbiEi_4"/>
    <property type="match status" value="1"/>
</dbReference>
<comment type="caution">
    <text evidence="2">The sequence shown here is derived from an EMBL/GenBank/DDBJ whole genome shotgun (WGS) entry which is preliminary data.</text>
</comment>